<evidence type="ECO:0000313" key="1">
    <source>
        <dbReference type="EMBL" id="KAA4756543.1"/>
    </source>
</evidence>
<reference evidence="2" key="1">
    <citation type="submission" date="2015-08" db="EMBL/GenBank/DDBJ databases">
        <authorList>
            <person name="Pierce J."/>
            <person name="Bernstein H."/>
        </authorList>
    </citation>
    <scope>NUCLEOTIDE SEQUENCE</scope>
    <source>
        <strain evidence="2">20793-3</strain>
    </source>
</reference>
<evidence type="ECO:0000313" key="2">
    <source>
        <dbReference type="EMBL" id="OCR28320.1"/>
    </source>
</evidence>
<proteinExistence type="predicted"/>
<comment type="caution">
    <text evidence="2">The sequence shown here is derived from an EMBL/GenBank/DDBJ whole genome shotgun (WGS) entry which is preliminary data.</text>
</comment>
<organism evidence="2 3">
    <name type="scientific">Bacteroides fragilis</name>
    <dbReference type="NCBI Taxonomy" id="817"/>
    <lineage>
        <taxon>Bacteria</taxon>
        <taxon>Pseudomonadati</taxon>
        <taxon>Bacteroidota</taxon>
        <taxon>Bacteroidia</taxon>
        <taxon>Bacteroidales</taxon>
        <taxon>Bacteroidaceae</taxon>
        <taxon>Bacteroides</taxon>
    </lineage>
</organism>
<dbReference type="Proteomes" id="UP000479773">
    <property type="component" value="Unassembled WGS sequence"/>
</dbReference>
<evidence type="ECO:0000313" key="3">
    <source>
        <dbReference type="Proteomes" id="UP000093197"/>
    </source>
</evidence>
<dbReference type="Pfam" id="PF16476">
    <property type="entry name" value="DUF5053"/>
    <property type="match status" value="1"/>
</dbReference>
<dbReference type="AlphaFoldDB" id="A0A2M9UUR3"/>
<protein>
    <submittedName>
        <fullName evidence="1">DUF5053 domain-containing protein</fullName>
    </submittedName>
</protein>
<name>A0A2M9UUR3_BACFG</name>
<evidence type="ECO:0000313" key="4">
    <source>
        <dbReference type="Proteomes" id="UP000479773"/>
    </source>
</evidence>
<gene>
    <name evidence="2" type="ORF">AC094_35840</name>
    <name evidence="1" type="ORF">F3B44_01995</name>
</gene>
<accession>A0A2M9UUR3</accession>
<dbReference type="RefSeq" id="WP_032580360.1">
    <property type="nucleotide sequence ID" value="NZ_LIDT01000038.1"/>
</dbReference>
<dbReference type="InterPro" id="IPR032483">
    <property type="entry name" value="DUF5053"/>
</dbReference>
<dbReference type="EMBL" id="LIDT01000038">
    <property type="protein sequence ID" value="OCR28320.1"/>
    <property type="molecule type" value="Genomic_DNA"/>
</dbReference>
<dbReference type="EMBL" id="VWEQ01000001">
    <property type="protein sequence ID" value="KAA4756543.1"/>
    <property type="molecule type" value="Genomic_DNA"/>
</dbReference>
<dbReference type="Proteomes" id="UP000093197">
    <property type="component" value="Unassembled WGS sequence"/>
</dbReference>
<sequence>MDVQKELERWKADYLVADTPEKRADHQKRFKAFLSALSPEDKKAFTVAFQAGAKKAIAEAEDVIKIVSVKKELEKVQDFVSISYIAKHYFGKTRQWLYQRINGNMVNGKPVGFTSDELNTLSSALSELGARLNDTSRSIARP</sequence>
<reference evidence="1 4" key="3">
    <citation type="journal article" date="2019" name="Nat. Med.">
        <title>A library of human gut bacterial isolates paired with longitudinal multiomics data enables mechanistic microbiome research.</title>
        <authorList>
            <person name="Poyet M."/>
            <person name="Groussin M."/>
            <person name="Gibbons S.M."/>
            <person name="Avila-Pacheco J."/>
            <person name="Jiang X."/>
            <person name="Kearney S.M."/>
            <person name="Perrotta A.R."/>
            <person name="Berdy B."/>
            <person name="Zhao S."/>
            <person name="Lieberman T.D."/>
            <person name="Swanson P.K."/>
            <person name="Smith M."/>
            <person name="Roesemann S."/>
            <person name="Alexander J.E."/>
            <person name="Rich S.A."/>
            <person name="Livny J."/>
            <person name="Vlamakis H."/>
            <person name="Clish C."/>
            <person name="Bullock K."/>
            <person name="Deik A."/>
            <person name="Scott J."/>
            <person name="Pierce K.A."/>
            <person name="Xavier R.J."/>
            <person name="Alm E.J."/>
        </authorList>
    </citation>
    <scope>NUCLEOTIDE SEQUENCE [LARGE SCALE GENOMIC DNA]</scope>
    <source>
        <strain evidence="1 4">BIOML-A106</strain>
    </source>
</reference>
<reference evidence="2 3" key="2">
    <citation type="journal article" date="2016" name="PLoS ONE">
        <title>Genomic Diversity of Enterotoxigenic Strains of Bacteroides fragilis.</title>
        <authorList>
            <person name="Pierce J.V."/>
            <person name="Bernstein H.D."/>
        </authorList>
    </citation>
    <scope>NUCLEOTIDE SEQUENCE [LARGE SCALE GENOMIC DNA]</scope>
    <source>
        <strain evidence="2 3">20793-3</strain>
    </source>
</reference>